<feature type="region of interest" description="Disordered" evidence="1">
    <location>
        <begin position="41"/>
        <end position="79"/>
    </location>
</feature>
<keyword evidence="3" id="KW-1185">Reference proteome</keyword>
<protein>
    <submittedName>
        <fullName evidence="2">Uncharacterized protein</fullName>
    </submittedName>
</protein>
<dbReference type="PANTHER" id="PTHR34780:SF5">
    <property type="entry name" value="OS02G0733900 PROTEIN"/>
    <property type="match status" value="1"/>
</dbReference>
<dbReference type="PANTHER" id="PTHR34780">
    <property type="entry name" value="OS08G0427800 PROTEIN"/>
    <property type="match status" value="1"/>
</dbReference>
<dbReference type="OMA" id="MFERRPA"/>
<evidence type="ECO:0000256" key="1">
    <source>
        <dbReference type="SAM" id="MobiDB-lite"/>
    </source>
</evidence>
<reference evidence="2 3" key="1">
    <citation type="submission" date="2020-04" db="EMBL/GenBank/DDBJ databases">
        <title>Plant Genome Project.</title>
        <authorList>
            <person name="Zhang R.-G."/>
        </authorList>
    </citation>
    <scope>NUCLEOTIDE SEQUENCE [LARGE SCALE GENOMIC DNA]</scope>
    <source>
        <strain evidence="2">YNK0</strain>
        <tissue evidence="2">Leaf</tissue>
    </source>
</reference>
<comment type="caution">
    <text evidence="2">The sequence shown here is derived from an EMBL/GenBank/DDBJ whole genome shotgun (WGS) entry which is preliminary data.</text>
</comment>
<organism evidence="2 3">
    <name type="scientific">Tetracentron sinense</name>
    <name type="common">Spur-leaf</name>
    <dbReference type="NCBI Taxonomy" id="13715"/>
    <lineage>
        <taxon>Eukaryota</taxon>
        <taxon>Viridiplantae</taxon>
        <taxon>Streptophyta</taxon>
        <taxon>Embryophyta</taxon>
        <taxon>Tracheophyta</taxon>
        <taxon>Spermatophyta</taxon>
        <taxon>Magnoliopsida</taxon>
        <taxon>Trochodendrales</taxon>
        <taxon>Trochodendraceae</taxon>
        <taxon>Tetracentron</taxon>
    </lineage>
</organism>
<gene>
    <name evidence="2" type="ORF">HHK36_006729</name>
</gene>
<accession>A0A834ZL30</accession>
<dbReference type="EMBL" id="JABCRI010000004">
    <property type="protein sequence ID" value="KAF8407595.1"/>
    <property type="molecule type" value="Genomic_DNA"/>
</dbReference>
<dbReference type="AlphaFoldDB" id="A0A834ZL30"/>
<evidence type="ECO:0000313" key="2">
    <source>
        <dbReference type="EMBL" id="KAF8407595.1"/>
    </source>
</evidence>
<dbReference type="Proteomes" id="UP000655225">
    <property type="component" value="Unassembled WGS sequence"/>
</dbReference>
<dbReference type="OrthoDB" id="1879501at2759"/>
<evidence type="ECO:0000313" key="3">
    <source>
        <dbReference type="Proteomes" id="UP000655225"/>
    </source>
</evidence>
<sequence length="79" mass="9242">MNLWEEMENSNRKEEGILNLGFPIHSQIRKIKQEYEKITELSPTETEMRPVLHGITRQKQQQRSRSPLGISRQPISVGL</sequence>
<proteinExistence type="predicted"/>
<name>A0A834ZL30_TETSI</name>